<sequence>MKKVAALILSLALYQARGSCVDGEKQVSLLNSGASYCIKEDPCSGIYHAGIVPTKTGCPAQGQESMDGGRIILKPTCCAIINNSSMVLGCVFEAAKYTCIAPSPAPIPITGTLPPHSSNAAEVALPTTVPVMTTTAPSPVVLTTSSPNTANPAAALSPTKGASSGVETSVGAIAGAVPAAAVLIATDVPTTNAPTTSVAPTTNAPTTTATVVTDAPAAPIVTEAPAAANELKPGKNVLMFEADILSVTSNSPGRIFISDWKRFQSDYSKNAKEFRFNTGILLITGTLGTNTTDSLLELFNNFKPNLDDNGLLDINYNQSSPLDGEVLVQLYVNGPISSVELTGTAECFVDPGVLVSGKKENITLSTTQSNLYVDASNVQSIANLNIHSINSGSVQFIAKNLTEINTTTIENDGDGNILLFLNKVSLDTINSHTTGSGDIHFWSSFLKITNLTSQVDDAGSIIYASGTGTCENQEVMISGIGNVETERILCTDTDVEIDYSGRGDATVQSSNSITTDVKGPGNVLYYNTTPHHYPSYKKHFYQVSSIVNRNESAVTWPTERVPNSFHVATTESTSWLGSLSVADLDRIIIAGCIIFLILVLLYIFYRLYKRYNSSKKHGGYTQLQ</sequence>
<dbReference type="OrthoDB" id="74343at2759"/>
<accession>A0A1V9ZXK6</accession>
<keyword evidence="1" id="KW-0812">Transmembrane</keyword>
<reference evidence="4 5" key="1">
    <citation type="journal article" date="2014" name="Genome Biol. Evol.">
        <title>The secreted proteins of Achlya hypogyna and Thraustotheca clavata identify the ancestral oomycete secretome and reveal gene acquisitions by horizontal gene transfer.</title>
        <authorList>
            <person name="Misner I."/>
            <person name="Blouin N."/>
            <person name="Leonard G."/>
            <person name="Richards T.A."/>
            <person name="Lane C.E."/>
        </authorList>
    </citation>
    <scope>NUCLEOTIDE SEQUENCE [LARGE SCALE GENOMIC DNA]</scope>
    <source>
        <strain evidence="4 5">ATCC 34112</strain>
    </source>
</reference>
<evidence type="ECO:0000259" key="3">
    <source>
        <dbReference type="Pfam" id="PF10988"/>
    </source>
</evidence>
<comment type="caution">
    <text evidence="4">The sequence shown here is derived from an EMBL/GenBank/DDBJ whole genome shotgun (WGS) entry which is preliminary data.</text>
</comment>
<feature type="domain" description="Putative auto-transporter adhesin head GIN" evidence="3">
    <location>
        <begin position="354"/>
        <end position="528"/>
    </location>
</feature>
<dbReference type="EMBL" id="JNBS01001116">
    <property type="protein sequence ID" value="OQS02530.1"/>
    <property type="molecule type" value="Genomic_DNA"/>
</dbReference>
<evidence type="ECO:0000256" key="1">
    <source>
        <dbReference type="SAM" id="Phobius"/>
    </source>
</evidence>
<dbReference type="Gene3D" id="2.160.20.120">
    <property type="match status" value="1"/>
</dbReference>
<dbReference type="Pfam" id="PF10988">
    <property type="entry name" value="DUF2807"/>
    <property type="match status" value="1"/>
</dbReference>
<protein>
    <recommendedName>
        <fullName evidence="3">Putative auto-transporter adhesin head GIN domain-containing protein</fullName>
    </recommendedName>
</protein>
<dbReference type="PANTHER" id="PTHR39200:SF1">
    <property type="entry name" value="AUTO-TRANSPORTER ADHESIN HEAD GIN DOMAIN-CONTAINING PROTEIN-RELATED"/>
    <property type="match status" value="1"/>
</dbReference>
<keyword evidence="1" id="KW-0472">Membrane</keyword>
<keyword evidence="2" id="KW-0732">Signal</keyword>
<gene>
    <name evidence="4" type="ORF">THRCLA_05097</name>
</gene>
<feature type="chain" id="PRO_5010742694" description="Putative auto-transporter adhesin head GIN domain-containing protein" evidence="2">
    <location>
        <begin position="19"/>
        <end position="624"/>
    </location>
</feature>
<name>A0A1V9ZXK6_9STRA</name>
<dbReference type="PANTHER" id="PTHR39200">
    <property type="entry name" value="HYPOTHETICAL EXPORTED PROTEIN"/>
    <property type="match status" value="1"/>
</dbReference>
<evidence type="ECO:0000313" key="5">
    <source>
        <dbReference type="Proteomes" id="UP000243217"/>
    </source>
</evidence>
<feature type="signal peptide" evidence="2">
    <location>
        <begin position="1"/>
        <end position="18"/>
    </location>
</feature>
<dbReference type="Proteomes" id="UP000243217">
    <property type="component" value="Unassembled WGS sequence"/>
</dbReference>
<keyword evidence="5" id="KW-1185">Reference proteome</keyword>
<organism evidence="4 5">
    <name type="scientific">Thraustotheca clavata</name>
    <dbReference type="NCBI Taxonomy" id="74557"/>
    <lineage>
        <taxon>Eukaryota</taxon>
        <taxon>Sar</taxon>
        <taxon>Stramenopiles</taxon>
        <taxon>Oomycota</taxon>
        <taxon>Saprolegniomycetes</taxon>
        <taxon>Saprolegniales</taxon>
        <taxon>Achlyaceae</taxon>
        <taxon>Thraustotheca</taxon>
    </lineage>
</organism>
<dbReference type="InterPro" id="IPR021255">
    <property type="entry name" value="DUF2807"/>
</dbReference>
<evidence type="ECO:0000313" key="4">
    <source>
        <dbReference type="EMBL" id="OQS02530.1"/>
    </source>
</evidence>
<dbReference type="AlphaFoldDB" id="A0A1V9ZXK6"/>
<keyword evidence="1" id="KW-1133">Transmembrane helix</keyword>
<evidence type="ECO:0000256" key="2">
    <source>
        <dbReference type="SAM" id="SignalP"/>
    </source>
</evidence>
<feature type="transmembrane region" description="Helical" evidence="1">
    <location>
        <begin position="587"/>
        <end position="608"/>
    </location>
</feature>
<proteinExistence type="predicted"/>